<keyword evidence="6 9" id="KW-1133">Transmembrane helix</keyword>
<keyword evidence="11" id="KW-1185">Reference proteome</keyword>
<comment type="subunit">
    <text evidence="8">Component of the lipopolysaccharide transport and assembly complex. The LptBFG transporter is composed of two ATP-binding proteins (LptB) and two transmembrane proteins (LptF and LptG).</text>
</comment>
<dbReference type="PANTHER" id="PTHR33529">
    <property type="entry name" value="SLR0882 PROTEIN-RELATED"/>
    <property type="match status" value="1"/>
</dbReference>
<dbReference type="eggNOG" id="COG0795">
    <property type="taxonomic scope" value="Bacteria"/>
</dbReference>
<dbReference type="HOGENOM" id="CLU_028799_1_2_6"/>
<protein>
    <submittedName>
        <fullName evidence="10">Permease YjgP/YjgQ</fullName>
    </submittedName>
</protein>
<evidence type="ECO:0000313" key="10">
    <source>
        <dbReference type="EMBL" id="EAR22567.1"/>
    </source>
</evidence>
<feature type="transmembrane region" description="Helical" evidence="9">
    <location>
        <begin position="14"/>
        <end position="37"/>
    </location>
</feature>
<feature type="transmembrane region" description="Helical" evidence="9">
    <location>
        <begin position="343"/>
        <end position="361"/>
    </location>
</feature>
<evidence type="ECO:0000256" key="9">
    <source>
        <dbReference type="SAM" id="Phobius"/>
    </source>
</evidence>
<dbReference type="Proteomes" id="UP000003374">
    <property type="component" value="Unassembled WGS sequence"/>
</dbReference>
<comment type="similarity">
    <text evidence="3">Belongs to the LptF/LptG family.</text>
</comment>
<keyword evidence="4" id="KW-1003">Cell membrane</keyword>
<dbReference type="GO" id="GO:0043190">
    <property type="term" value="C:ATP-binding cassette (ABC) transporter complex"/>
    <property type="evidence" value="ECO:0007669"/>
    <property type="project" value="InterPro"/>
</dbReference>
<evidence type="ECO:0000256" key="2">
    <source>
        <dbReference type="ARBA" id="ARBA00004651"/>
    </source>
</evidence>
<dbReference type="Pfam" id="PF03739">
    <property type="entry name" value="LptF_LptG"/>
    <property type="match status" value="1"/>
</dbReference>
<evidence type="ECO:0000256" key="8">
    <source>
        <dbReference type="ARBA" id="ARBA00026081"/>
    </source>
</evidence>
<feature type="transmembrane region" description="Helical" evidence="9">
    <location>
        <begin position="283"/>
        <end position="301"/>
    </location>
</feature>
<evidence type="ECO:0000313" key="11">
    <source>
        <dbReference type="Proteomes" id="UP000003374"/>
    </source>
</evidence>
<evidence type="ECO:0000256" key="7">
    <source>
        <dbReference type="ARBA" id="ARBA00023136"/>
    </source>
</evidence>
<feature type="transmembrane region" description="Helical" evidence="9">
    <location>
        <begin position="101"/>
        <end position="124"/>
    </location>
</feature>
<dbReference type="PANTHER" id="PTHR33529:SF2">
    <property type="entry name" value="LIPOPOLYSACCHARIDE EXPORT SYSTEM PERMEASE PROTEIN LPTG"/>
    <property type="match status" value="1"/>
</dbReference>
<dbReference type="GO" id="GO:0015920">
    <property type="term" value="P:lipopolysaccharide transport"/>
    <property type="evidence" value="ECO:0007669"/>
    <property type="project" value="TreeGrafter"/>
</dbReference>
<evidence type="ECO:0000256" key="5">
    <source>
        <dbReference type="ARBA" id="ARBA00022692"/>
    </source>
</evidence>
<feature type="transmembrane region" description="Helical" evidence="9">
    <location>
        <begin position="71"/>
        <end position="89"/>
    </location>
</feature>
<dbReference type="InterPro" id="IPR030923">
    <property type="entry name" value="LptG"/>
</dbReference>
<dbReference type="OrthoDB" id="9776227at2"/>
<name>A4BMW8_9GAMM</name>
<organism evidence="10 11">
    <name type="scientific">Nitrococcus mobilis Nb-231</name>
    <dbReference type="NCBI Taxonomy" id="314278"/>
    <lineage>
        <taxon>Bacteria</taxon>
        <taxon>Pseudomonadati</taxon>
        <taxon>Pseudomonadota</taxon>
        <taxon>Gammaproteobacteria</taxon>
        <taxon>Chromatiales</taxon>
        <taxon>Ectothiorhodospiraceae</taxon>
        <taxon>Nitrococcus</taxon>
    </lineage>
</organism>
<dbReference type="STRING" id="314278.NB231_08953"/>
<evidence type="ECO:0000256" key="3">
    <source>
        <dbReference type="ARBA" id="ARBA00007725"/>
    </source>
</evidence>
<dbReference type="NCBIfam" id="TIGR04408">
    <property type="entry name" value="LptG_lptG"/>
    <property type="match status" value="1"/>
</dbReference>
<comment type="caution">
    <text evidence="10">The sequence shown here is derived from an EMBL/GenBank/DDBJ whole genome shotgun (WGS) entry which is preliminary data.</text>
</comment>
<accession>A4BMW8</accession>
<dbReference type="EMBL" id="AAOF01000002">
    <property type="protein sequence ID" value="EAR22567.1"/>
    <property type="molecule type" value="Genomic_DNA"/>
</dbReference>
<keyword evidence="5 9" id="KW-0812">Transmembrane</keyword>
<reference evidence="10 11" key="1">
    <citation type="submission" date="2006-02" db="EMBL/GenBank/DDBJ databases">
        <authorList>
            <person name="Waterbury J."/>
            <person name="Ferriera S."/>
            <person name="Johnson J."/>
            <person name="Kravitz S."/>
            <person name="Halpern A."/>
            <person name="Remington K."/>
            <person name="Beeson K."/>
            <person name="Tran B."/>
            <person name="Rogers Y.-H."/>
            <person name="Friedman R."/>
            <person name="Venter J.C."/>
        </authorList>
    </citation>
    <scope>NUCLEOTIDE SEQUENCE [LARGE SCALE GENOMIC DNA]</scope>
    <source>
        <strain evidence="10 11">Nb-231</strain>
    </source>
</reference>
<comment type="subcellular location">
    <subcellularLocation>
        <location evidence="2">Cell membrane</location>
        <topology evidence="2">Multi-pass membrane protein</topology>
    </subcellularLocation>
</comment>
<evidence type="ECO:0000256" key="1">
    <source>
        <dbReference type="ARBA" id="ARBA00002265"/>
    </source>
</evidence>
<comment type="function">
    <text evidence="1">Part of the ABC transporter complex LptBFG involved in the translocation of lipopolysaccharide (LPS) from the inner membrane to the outer membrane.</text>
</comment>
<dbReference type="InterPro" id="IPR005495">
    <property type="entry name" value="LptG/LptF_permease"/>
</dbReference>
<evidence type="ECO:0000256" key="4">
    <source>
        <dbReference type="ARBA" id="ARBA00022475"/>
    </source>
</evidence>
<sequence>MVAMAAAMKTAERYLMRAVAGGFVVAAAVLLPLFSFIDLIEQLDDTGQGNYHSAQAFAYVGLILPRRLIELGPFIALLGTTVALGGLASHRELTALRSVGVSPGGIALAALKAGVLLILLLAAIDQLVASPLQQHAFGMRATALSGDSNAESGSGAALWARRGDRLLRVGALRLGRIPADIEIFHFNAEGHLVRYIHADYAEIHHRAPWRLNTVLVKAFMAGTPVTTRHASMVWQTFLTPAQIGLLEKPAESLSPVQLYGYVQYLRSTGQSSAVYAVMLWQKLGLPLTAAAMILLAVPFSIGAPRGASIGSRIALGAIAGLGVYLADQIIVNMGLLLDLSPPLIALGPGAVLLAVALAALGKSAARR</sequence>
<proteinExistence type="inferred from homology"/>
<evidence type="ECO:0000256" key="6">
    <source>
        <dbReference type="ARBA" id="ARBA00022989"/>
    </source>
</evidence>
<dbReference type="GO" id="GO:0055085">
    <property type="term" value="P:transmembrane transport"/>
    <property type="evidence" value="ECO:0007669"/>
    <property type="project" value="InterPro"/>
</dbReference>
<gene>
    <name evidence="10" type="ORF">NB231_08953</name>
</gene>
<feature type="transmembrane region" description="Helical" evidence="9">
    <location>
        <begin position="313"/>
        <end position="337"/>
    </location>
</feature>
<keyword evidence="7 9" id="KW-0472">Membrane</keyword>
<dbReference type="AlphaFoldDB" id="A4BMW8"/>